<evidence type="ECO:0000313" key="2">
    <source>
        <dbReference type="Proteomes" id="UP000245431"/>
    </source>
</evidence>
<organism evidence="1 2">
    <name type="scientific">Pseudomonas veronii 1YdBTEX2</name>
    <dbReference type="NCBI Taxonomy" id="1295141"/>
    <lineage>
        <taxon>Bacteria</taxon>
        <taxon>Pseudomonadati</taxon>
        <taxon>Pseudomonadota</taxon>
        <taxon>Gammaproteobacteria</taxon>
        <taxon>Pseudomonadales</taxon>
        <taxon>Pseudomonadaceae</taxon>
        <taxon>Pseudomonas</taxon>
    </lineage>
</organism>
<dbReference type="EMBL" id="LT599584">
    <property type="protein sequence ID" value="SBW84050.1"/>
    <property type="molecule type" value="Genomic_DNA"/>
</dbReference>
<evidence type="ECO:0000313" key="1">
    <source>
        <dbReference type="EMBL" id="SBW84050.1"/>
    </source>
</evidence>
<sequence>MRQKMTFKEVLEKYRQLLQAHPGKDLIIADGNAAVMEGGEVYGPPLKLDGTLEFDSLYDFDANAFLADEGRWDGESSEQLQARILFPAFISIESIAE</sequence>
<protein>
    <submittedName>
        <fullName evidence="1">Uncharacterized protein</fullName>
    </submittedName>
</protein>
<gene>
    <name evidence="1" type="ORF">PVE_R2G0020</name>
</gene>
<accession>A0A1D3K6X7</accession>
<dbReference type="AlphaFoldDB" id="A0A1D3K6X7"/>
<name>A0A1D3K6X7_PSEVE</name>
<dbReference type="Proteomes" id="UP000245431">
    <property type="component" value="Chromosome PVE_r2"/>
</dbReference>
<reference evidence="2" key="1">
    <citation type="submission" date="2016-07" db="EMBL/GenBank/DDBJ databases">
        <authorList>
            <person name="Florea S."/>
            <person name="Webb J.S."/>
            <person name="Jaromczyk J."/>
            <person name="Schardl C.L."/>
        </authorList>
    </citation>
    <scope>NUCLEOTIDE SEQUENCE [LARGE SCALE GENOMIC DNA]</scope>
    <source>
        <strain evidence="2">1YdBTEX2</strain>
    </source>
</reference>
<proteinExistence type="predicted"/>